<evidence type="ECO:0000256" key="8">
    <source>
        <dbReference type="ARBA" id="ARBA00023136"/>
    </source>
</evidence>
<reference evidence="12" key="2">
    <citation type="submission" date="2021-12" db="EMBL/GenBank/DDBJ databases">
        <title>Resequencing data analysis of finger millet.</title>
        <authorList>
            <person name="Hatakeyama M."/>
            <person name="Aluri S."/>
            <person name="Balachadran M.T."/>
            <person name="Sivarajan S.R."/>
            <person name="Poveda L."/>
            <person name="Shimizu-Inatsugi R."/>
            <person name="Schlapbach R."/>
            <person name="Sreeman S.M."/>
            <person name="Shimizu K.K."/>
        </authorList>
    </citation>
    <scope>NUCLEOTIDE SEQUENCE</scope>
</reference>
<evidence type="ECO:0000259" key="11">
    <source>
        <dbReference type="Pfam" id="PF14416"/>
    </source>
</evidence>
<dbReference type="InterPro" id="IPR026057">
    <property type="entry name" value="TBL_C"/>
</dbReference>
<evidence type="ECO:0000256" key="4">
    <source>
        <dbReference type="ARBA" id="ARBA00022692"/>
    </source>
</evidence>
<gene>
    <name evidence="12" type="primary">ga25967</name>
    <name evidence="12" type="ORF">PR202_ga25967</name>
</gene>
<comment type="similarity">
    <text evidence="2">Belongs to the PC-esterase family. TBL subfamily.</text>
</comment>
<keyword evidence="3" id="KW-0808">Transferase</keyword>
<evidence type="ECO:0008006" key="14">
    <source>
        <dbReference type="Google" id="ProtNLM"/>
    </source>
</evidence>
<feature type="region of interest" description="Disordered" evidence="9">
    <location>
        <begin position="336"/>
        <end position="368"/>
    </location>
</feature>
<evidence type="ECO:0000313" key="12">
    <source>
        <dbReference type="EMBL" id="GJN08079.1"/>
    </source>
</evidence>
<evidence type="ECO:0000256" key="7">
    <source>
        <dbReference type="ARBA" id="ARBA00023034"/>
    </source>
</evidence>
<dbReference type="PANTHER" id="PTHR32285:SF19">
    <property type="entry name" value="PROTEIN TRICHOME BIREFRINGENCE-LIKE 6"/>
    <property type="match status" value="1"/>
</dbReference>
<feature type="compositionally biased region" description="Pro residues" evidence="9">
    <location>
        <begin position="97"/>
        <end position="106"/>
    </location>
</feature>
<evidence type="ECO:0000259" key="10">
    <source>
        <dbReference type="Pfam" id="PF13839"/>
    </source>
</evidence>
<reference evidence="12" key="1">
    <citation type="journal article" date="2018" name="DNA Res.">
        <title>Multiple hybrid de novo genome assembly of finger millet, an orphan allotetraploid crop.</title>
        <authorList>
            <person name="Hatakeyama M."/>
            <person name="Aluri S."/>
            <person name="Balachadran M.T."/>
            <person name="Sivarajan S.R."/>
            <person name="Patrignani A."/>
            <person name="Gruter S."/>
            <person name="Poveda L."/>
            <person name="Shimizu-Inatsugi R."/>
            <person name="Baeten J."/>
            <person name="Francoijs K.J."/>
            <person name="Nataraja K.N."/>
            <person name="Reddy Y.A.N."/>
            <person name="Phadnis S."/>
            <person name="Ravikumar R.L."/>
            <person name="Schlapbach R."/>
            <person name="Sreeman S.M."/>
            <person name="Shimizu K.K."/>
        </authorList>
    </citation>
    <scope>NUCLEOTIDE SEQUENCE</scope>
</reference>
<feature type="domain" description="Trichome birefringence-like N-terminal" evidence="11">
    <location>
        <begin position="390"/>
        <end position="442"/>
    </location>
</feature>
<comment type="caution">
    <text evidence="12">The sequence shown here is derived from an EMBL/GenBank/DDBJ whole genome shotgun (WGS) entry which is preliminary data.</text>
</comment>
<dbReference type="InterPro" id="IPR029962">
    <property type="entry name" value="TBL"/>
</dbReference>
<dbReference type="AlphaFoldDB" id="A0AAV5DBL6"/>
<name>A0AAV5DBL6_ELECO</name>
<dbReference type="Pfam" id="PF13839">
    <property type="entry name" value="PC-Esterase"/>
    <property type="match status" value="1"/>
</dbReference>
<sequence>MLSLVNSKFSSPFRFQNLGSCCLSTLKKTRICKVHSPIQIHLAQSPGHYAFKQLAIHPRFTSTEVQFRFRIRPFLVLAFVLAAAHSPLPDLDHQQPPLLPPPPPSGRPQRKAMERQRNSSASSYYHLLSPKSLILSLASSSLLFSFLFVLHHGHLLHLPFASAPLGSNVFAAVARAPGEDSSAGPGPVSVEVKEAVLGRRVASDGEVLKGHESEEVGNRSIGGLGSYVEVKEAAAGGDEGDERLGNDSVLEKQSLAEGSNLSKETLDSTSETQLYVRNASASQEAAASAEKLEGMTLVRPINFSMEASGPATAMGARGELLQGRHVDDRRISSVHGAYASQQGGERESSDQSTVQYESGAAPVNQNEQDPNLTQQTIASKMDFRRSDATHCDVYDGSWVFDERYPLYKSNACPFIDEGFNCEANGRMDQSYMKWRWQPKHCNLPRFDARKMLEMLQGKRLVFIGDSINRNQWESMMCLLRTAISDPTRIHETHGRKISKEKGGYNFKFLDYNCSVEYHVTHFLVHETKARNGQKHIKTLRIDTIDRSSSKWKGADVLVFNTAHWWSDHKTQYGVNFYQEGDHVHPYLNAYEAFQKALTTWASWVDRYINPQQTRVFSEAHPRRISAEETGIQEDTAERAR</sequence>
<keyword evidence="5" id="KW-0735">Signal-anchor</keyword>
<proteinExistence type="inferred from homology"/>
<keyword evidence="6" id="KW-1133">Transmembrane helix</keyword>
<dbReference type="Proteomes" id="UP001054889">
    <property type="component" value="Unassembled WGS sequence"/>
</dbReference>
<evidence type="ECO:0000313" key="13">
    <source>
        <dbReference type="Proteomes" id="UP001054889"/>
    </source>
</evidence>
<evidence type="ECO:0000256" key="2">
    <source>
        <dbReference type="ARBA" id="ARBA00007727"/>
    </source>
</evidence>
<protein>
    <recommendedName>
        <fullName evidence="14">Trichome birefringence-like N-terminal domain-containing protein</fullName>
    </recommendedName>
</protein>
<dbReference type="PANTHER" id="PTHR32285">
    <property type="entry name" value="PROTEIN TRICHOME BIREFRINGENCE-LIKE 9-RELATED"/>
    <property type="match status" value="1"/>
</dbReference>
<organism evidence="12 13">
    <name type="scientific">Eleusine coracana subsp. coracana</name>
    <dbReference type="NCBI Taxonomy" id="191504"/>
    <lineage>
        <taxon>Eukaryota</taxon>
        <taxon>Viridiplantae</taxon>
        <taxon>Streptophyta</taxon>
        <taxon>Embryophyta</taxon>
        <taxon>Tracheophyta</taxon>
        <taxon>Spermatophyta</taxon>
        <taxon>Magnoliopsida</taxon>
        <taxon>Liliopsida</taxon>
        <taxon>Poales</taxon>
        <taxon>Poaceae</taxon>
        <taxon>PACMAD clade</taxon>
        <taxon>Chloridoideae</taxon>
        <taxon>Cynodonteae</taxon>
        <taxon>Eleusininae</taxon>
        <taxon>Eleusine</taxon>
    </lineage>
</organism>
<accession>A0AAV5DBL6</accession>
<feature type="domain" description="Trichome birefringence-like C-terminal" evidence="10">
    <location>
        <begin position="443"/>
        <end position="619"/>
    </location>
</feature>
<dbReference type="EMBL" id="BQKI01000015">
    <property type="protein sequence ID" value="GJN08079.1"/>
    <property type="molecule type" value="Genomic_DNA"/>
</dbReference>
<keyword evidence="13" id="KW-1185">Reference proteome</keyword>
<evidence type="ECO:0000256" key="6">
    <source>
        <dbReference type="ARBA" id="ARBA00022989"/>
    </source>
</evidence>
<evidence type="ECO:0000256" key="5">
    <source>
        <dbReference type="ARBA" id="ARBA00022968"/>
    </source>
</evidence>
<feature type="region of interest" description="Disordered" evidence="9">
    <location>
        <begin position="92"/>
        <end position="116"/>
    </location>
</feature>
<dbReference type="Pfam" id="PF14416">
    <property type="entry name" value="PMR5N"/>
    <property type="match status" value="1"/>
</dbReference>
<dbReference type="GO" id="GO:1990538">
    <property type="term" value="F:xylan O-acetyltransferase activity"/>
    <property type="evidence" value="ECO:0007669"/>
    <property type="project" value="UniProtKB-ARBA"/>
</dbReference>
<comment type="subcellular location">
    <subcellularLocation>
        <location evidence="1">Golgi apparatus membrane</location>
        <topology evidence="1">Single-pass type II membrane protein</topology>
    </subcellularLocation>
</comment>
<evidence type="ECO:0000256" key="9">
    <source>
        <dbReference type="SAM" id="MobiDB-lite"/>
    </source>
</evidence>
<evidence type="ECO:0000256" key="1">
    <source>
        <dbReference type="ARBA" id="ARBA00004323"/>
    </source>
</evidence>
<keyword evidence="8" id="KW-0472">Membrane</keyword>
<keyword evidence="4" id="KW-0812">Transmembrane</keyword>
<dbReference type="InterPro" id="IPR025846">
    <property type="entry name" value="TBL_N"/>
</dbReference>
<evidence type="ECO:0000256" key="3">
    <source>
        <dbReference type="ARBA" id="ARBA00022679"/>
    </source>
</evidence>
<keyword evidence="7" id="KW-0333">Golgi apparatus</keyword>
<dbReference type="GO" id="GO:0000139">
    <property type="term" value="C:Golgi membrane"/>
    <property type="evidence" value="ECO:0007669"/>
    <property type="project" value="UniProtKB-SubCell"/>
</dbReference>